<sequence length="73" mass="8615">MARIRRSDVVVEQLRLAICPAWSPAQAEQEIARLSAQIARWDKAYWQQGVSDVNDDVYDQLAARLKQWRHCFW</sequence>
<dbReference type="EC" id="6.5.1.2" evidence="1"/>
<dbReference type="SUPFAM" id="SSF56091">
    <property type="entry name" value="DNA ligase/mRNA capping enzyme, catalytic domain"/>
    <property type="match status" value="1"/>
</dbReference>
<dbReference type="AlphaFoldDB" id="A0A4U9HE70"/>
<dbReference type="Proteomes" id="UP000310719">
    <property type="component" value="Chromosome"/>
</dbReference>
<protein>
    <submittedName>
        <fullName evidence="1">DNA ligase B</fullName>
        <ecNumber evidence="1">6.5.1.2</ecNumber>
    </submittedName>
</protein>
<proteinExistence type="predicted"/>
<gene>
    <name evidence="1" type="primary">ligB_1</name>
    <name evidence="1" type="ORF">NCTC13032_00102</name>
</gene>
<keyword evidence="1" id="KW-0436">Ligase</keyword>
<name>A0A4U9HE70_9ENTR</name>
<organism evidence="1 2">
    <name type="scientific">Leclercia adecarboxylata</name>
    <dbReference type="NCBI Taxonomy" id="83655"/>
    <lineage>
        <taxon>Bacteria</taxon>
        <taxon>Pseudomonadati</taxon>
        <taxon>Pseudomonadota</taxon>
        <taxon>Gammaproteobacteria</taxon>
        <taxon>Enterobacterales</taxon>
        <taxon>Enterobacteriaceae</taxon>
        <taxon>Leclercia</taxon>
    </lineage>
</organism>
<reference evidence="1 2" key="1">
    <citation type="submission" date="2019-05" db="EMBL/GenBank/DDBJ databases">
        <authorList>
            <consortium name="Pathogen Informatics"/>
        </authorList>
    </citation>
    <scope>NUCLEOTIDE SEQUENCE [LARGE SCALE GENOMIC DNA]</scope>
    <source>
        <strain evidence="1 2">NCTC13032</strain>
    </source>
</reference>
<accession>A0A4U9HE70</accession>
<dbReference type="EMBL" id="LR590464">
    <property type="protein sequence ID" value="VTP61974.1"/>
    <property type="molecule type" value="Genomic_DNA"/>
</dbReference>
<dbReference type="Gene3D" id="1.10.287.610">
    <property type="entry name" value="Helix hairpin bin"/>
    <property type="match status" value="1"/>
</dbReference>
<evidence type="ECO:0000313" key="1">
    <source>
        <dbReference type="EMBL" id="VTP61974.1"/>
    </source>
</evidence>
<evidence type="ECO:0000313" key="2">
    <source>
        <dbReference type="Proteomes" id="UP000310719"/>
    </source>
</evidence>
<dbReference type="GO" id="GO:0003911">
    <property type="term" value="F:DNA ligase (NAD+) activity"/>
    <property type="evidence" value="ECO:0007669"/>
    <property type="project" value="UniProtKB-EC"/>
</dbReference>